<dbReference type="InterPro" id="IPR050833">
    <property type="entry name" value="Poly_Biosynth_Transport"/>
</dbReference>
<feature type="transmembrane region" description="Helical" evidence="8">
    <location>
        <begin position="342"/>
        <end position="364"/>
    </location>
</feature>
<evidence type="ECO:0000256" key="2">
    <source>
        <dbReference type="ARBA" id="ARBA00007430"/>
    </source>
</evidence>
<evidence type="ECO:0000256" key="3">
    <source>
        <dbReference type="ARBA" id="ARBA00022475"/>
    </source>
</evidence>
<organism evidence="9 10">
    <name type="scientific">Microlunatus soli</name>
    <dbReference type="NCBI Taxonomy" id="630515"/>
    <lineage>
        <taxon>Bacteria</taxon>
        <taxon>Bacillati</taxon>
        <taxon>Actinomycetota</taxon>
        <taxon>Actinomycetes</taxon>
        <taxon>Propionibacteriales</taxon>
        <taxon>Propionibacteriaceae</taxon>
        <taxon>Microlunatus</taxon>
    </lineage>
</organism>
<evidence type="ECO:0000256" key="8">
    <source>
        <dbReference type="SAM" id="Phobius"/>
    </source>
</evidence>
<reference evidence="9 10" key="1">
    <citation type="submission" date="2016-10" db="EMBL/GenBank/DDBJ databases">
        <authorList>
            <person name="de Groot N.N."/>
        </authorList>
    </citation>
    <scope>NUCLEOTIDE SEQUENCE [LARGE SCALE GENOMIC DNA]</scope>
    <source>
        <strain evidence="9 10">DSM 21800</strain>
    </source>
</reference>
<dbReference type="Pfam" id="PF13440">
    <property type="entry name" value="Polysacc_synt_3"/>
    <property type="match status" value="1"/>
</dbReference>
<protein>
    <submittedName>
        <fullName evidence="9">Polysaccharide transporter, PST family</fullName>
    </submittedName>
</protein>
<evidence type="ECO:0000256" key="4">
    <source>
        <dbReference type="ARBA" id="ARBA00022692"/>
    </source>
</evidence>
<proteinExistence type="inferred from homology"/>
<dbReference type="EMBL" id="LT629772">
    <property type="protein sequence ID" value="SDS50092.1"/>
    <property type="molecule type" value="Genomic_DNA"/>
</dbReference>
<name>A0A1H1SQ25_9ACTN</name>
<feature type="transmembrane region" description="Helical" evidence="8">
    <location>
        <begin position="103"/>
        <end position="127"/>
    </location>
</feature>
<dbReference type="OrthoDB" id="9770347at2"/>
<evidence type="ECO:0000256" key="5">
    <source>
        <dbReference type="ARBA" id="ARBA00022989"/>
    </source>
</evidence>
<evidence type="ECO:0000313" key="10">
    <source>
        <dbReference type="Proteomes" id="UP000199103"/>
    </source>
</evidence>
<feature type="transmembrane region" description="Helical" evidence="8">
    <location>
        <begin position="400"/>
        <end position="421"/>
    </location>
</feature>
<comment type="similarity">
    <text evidence="2">Belongs to the polysaccharide synthase family.</text>
</comment>
<keyword evidence="4 8" id="KW-0812">Transmembrane</keyword>
<keyword evidence="3" id="KW-1003">Cell membrane</keyword>
<gene>
    <name evidence="9" type="ORF">SAMN04489812_2098</name>
</gene>
<feature type="transmembrane region" description="Helical" evidence="8">
    <location>
        <begin position="171"/>
        <end position="193"/>
    </location>
</feature>
<feature type="compositionally biased region" description="Basic and acidic residues" evidence="7">
    <location>
        <begin position="9"/>
        <end position="19"/>
    </location>
</feature>
<keyword evidence="5 8" id="KW-1133">Transmembrane helix</keyword>
<feature type="region of interest" description="Disordered" evidence="7">
    <location>
        <begin position="1"/>
        <end position="23"/>
    </location>
</feature>
<dbReference type="GO" id="GO:0005886">
    <property type="term" value="C:plasma membrane"/>
    <property type="evidence" value="ECO:0007669"/>
    <property type="project" value="UniProtKB-SubCell"/>
</dbReference>
<accession>A0A1H1SQ25</accession>
<feature type="transmembrane region" description="Helical" evidence="8">
    <location>
        <begin position="433"/>
        <end position="454"/>
    </location>
</feature>
<feature type="transmembrane region" description="Helical" evidence="8">
    <location>
        <begin position="311"/>
        <end position="336"/>
    </location>
</feature>
<feature type="transmembrane region" description="Helical" evidence="8">
    <location>
        <begin position="466"/>
        <end position="487"/>
    </location>
</feature>
<dbReference type="Proteomes" id="UP000199103">
    <property type="component" value="Chromosome I"/>
</dbReference>
<evidence type="ECO:0000256" key="1">
    <source>
        <dbReference type="ARBA" id="ARBA00004651"/>
    </source>
</evidence>
<evidence type="ECO:0000256" key="6">
    <source>
        <dbReference type="ARBA" id="ARBA00023136"/>
    </source>
</evidence>
<sequence length="505" mass="53486">MTAQQDIPPHADHEADRPAGNDGSLGRTAARGASVVYVGQGLRIVLQIVSVSVLARLLSPSDYGLIAIVIAVVGVGEIFRDFGLSTAAIQAPSLSRHQRATLFWLNTAIGAVLTVVVFFGAPVIAMIFGYDQLIGIARALSFTFLINGMMAQYRASLVRRLRFKETTFSDLAAQFVGIAAAFVAAALGAGYWALVLQQLLQAAIGLLILVLLNRWLPRQPAPLAAVRPMINYGWNLAGSQLIGYLNSNVDTLVISLRFNAASLGLYNRGFQLLMRPLNQMRGPTNNVAVPVLARVQDDIQRSNGYVVRGQLVLGYTLVPILALAFAAAQPAVALFLGPGWSTVAPIIAALAVAGAFETLAYVGSWVYQARGLTPQLLRYTLISLAIKIACVLIGSNFGIIGVAIGYAVAPGIGWPISLWWLARITPYPRNQLWAGAGRILACAVPAAVVGRLVIDLGVSGLPSVLQILIAAASIAVVYLVGCLVGPIRRDVASVLSLARKAVAAR</sequence>
<dbReference type="STRING" id="630515.SAMN04489812_2098"/>
<feature type="transmembrane region" description="Helical" evidence="8">
    <location>
        <begin position="376"/>
        <end position="394"/>
    </location>
</feature>
<dbReference type="CDD" id="cd13127">
    <property type="entry name" value="MATE_tuaB_like"/>
    <property type="match status" value="1"/>
</dbReference>
<dbReference type="RefSeq" id="WP_091524062.1">
    <property type="nucleotide sequence ID" value="NZ_LT629772.1"/>
</dbReference>
<dbReference type="AlphaFoldDB" id="A0A1H1SQ25"/>
<dbReference type="PANTHER" id="PTHR30250">
    <property type="entry name" value="PST FAMILY PREDICTED COLANIC ACID TRANSPORTER"/>
    <property type="match status" value="1"/>
</dbReference>
<keyword evidence="10" id="KW-1185">Reference proteome</keyword>
<keyword evidence="6 8" id="KW-0472">Membrane</keyword>
<comment type="subcellular location">
    <subcellularLocation>
        <location evidence="1">Cell membrane</location>
        <topology evidence="1">Multi-pass membrane protein</topology>
    </subcellularLocation>
</comment>
<evidence type="ECO:0000256" key="7">
    <source>
        <dbReference type="SAM" id="MobiDB-lite"/>
    </source>
</evidence>
<evidence type="ECO:0000313" key="9">
    <source>
        <dbReference type="EMBL" id="SDS50092.1"/>
    </source>
</evidence>
<feature type="transmembrane region" description="Helical" evidence="8">
    <location>
        <begin position="133"/>
        <end position="150"/>
    </location>
</feature>
<dbReference type="PANTHER" id="PTHR30250:SF10">
    <property type="entry name" value="LIPOPOLYSACCHARIDE BIOSYNTHESIS PROTEIN WZXC"/>
    <property type="match status" value="1"/>
</dbReference>
<feature type="transmembrane region" description="Helical" evidence="8">
    <location>
        <begin position="199"/>
        <end position="216"/>
    </location>
</feature>